<dbReference type="EMBL" id="QTSX02004395">
    <property type="protein sequence ID" value="KAJ9064983.1"/>
    <property type="molecule type" value="Genomic_DNA"/>
</dbReference>
<proteinExistence type="predicted"/>
<accession>A0ACC2SRK2</accession>
<comment type="caution">
    <text evidence="1">The sequence shown here is derived from an EMBL/GenBank/DDBJ whole genome shotgun (WGS) entry which is preliminary data.</text>
</comment>
<reference evidence="1" key="1">
    <citation type="submission" date="2022-04" db="EMBL/GenBank/DDBJ databases">
        <title>Genome of the entomopathogenic fungus Entomophthora muscae.</title>
        <authorList>
            <person name="Elya C."/>
            <person name="Lovett B.R."/>
            <person name="Lee E."/>
            <person name="Macias A.M."/>
            <person name="Hajek A.E."/>
            <person name="De Bivort B.L."/>
            <person name="Kasson M.T."/>
            <person name="De Fine Licht H.H."/>
            <person name="Stajich J.E."/>
        </authorList>
    </citation>
    <scope>NUCLEOTIDE SEQUENCE</scope>
    <source>
        <strain evidence="1">Berkeley</strain>
    </source>
</reference>
<organism evidence="1 2">
    <name type="scientific">Entomophthora muscae</name>
    <dbReference type="NCBI Taxonomy" id="34485"/>
    <lineage>
        <taxon>Eukaryota</taxon>
        <taxon>Fungi</taxon>
        <taxon>Fungi incertae sedis</taxon>
        <taxon>Zoopagomycota</taxon>
        <taxon>Entomophthoromycotina</taxon>
        <taxon>Entomophthoromycetes</taxon>
        <taxon>Entomophthorales</taxon>
        <taxon>Entomophthoraceae</taxon>
        <taxon>Entomophthora</taxon>
    </lineage>
</organism>
<keyword evidence="2" id="KW-1185">Reference proteome</keyword>
<name>A0ACC2SRK2_9FUNG</name>
<evidence type="ECO:0000313" key="2">
    <source>
        <dbReference type="Proteomes" id="UP001165960"/>
    </source>
</evidence>
<gene>
    <name evidence="1" type="ORF">DSO57_1024720</name>
</gene>
<evidence type="ECO:0000313" key="1">
    <source>
        <dbReference type="EMBL" id="KAJ9064983.1"/>
    </source>
</evidence>
<sequence length="59" mass="6789">MRNLPARLLLVPTGPLNVGPSPFPISFSGIEFSRDAMERFNRNKELWGDLFIFKKLTPR</sequence>
<protein>
    <submittedName>
        <fullName evidence="1">Uncharacterized protein</fullName>
    </submittedName>
</protein>
<dbReference type="Proteomes" id="UP001165960">
    <property type="component" value="Unassembled WGS sequence"/>
</dbReference>